<comment type="similarity">
    <text evidence="1">Belongs to the UDP-glycosyltransferase family.</text>
</comment>
<organism evidence="6 7">
    <name type="scientific">Diatraea saccharalis</name>
    <name type="common">sugarcane borer</name>
    <dbReference type="NCBI Taxonomy" id="40085"/>
    <lineage>
        <taxon>Eukaryota</taxon>
        <taxon>Metazoa</taxon>
        <taxon>Ecdysozoa</taxon>
        <taxon>Arthropoda</taxon>
        <taxon>Hexapoda</taxon>
        <taxon>Insecta</taxon>
        <taxon>Pterygota</taxon>
        <taxon>Neoptera</taxon>
        <taxon>Endopterygota</taxon>
        <taxon>Lepidoptera</taxon>
        <taxon>Glossata</taxon>
        <taxon>Ditrysia</taxon>
        <taxon>Pyraloidea</taxon>
        <taxon>Crambidae</taxon>
        <taxon>Crambinae</taxon>
        <taxon>Diatraea</taxon>
    </lineage>
</organism>
<dbReference type="AlphaFoldDB" id="A0A9N9RA40"/>
<dbReference type="EMBL" id="OU893335">
    <property type="protein sequence ID" value="CAG9792438.1"/>
    <property type="molecule type" value="Genomic_DNA"/>
</dbReference>
<keyword evidence="4" id="KW-0812">Transmembrane</keyword>
<dbReference type="InterPro" id="IPR002213">
    <property type="entry name" value="UDP_glucos_trans"/>
</dbReference>
<dbReference type="SUPFAM" id="SSF53756">
    <property type="entry name" value="UDP-Glycosyltransferase/glycogen phosphorylase"/>
    <property type="match status" value="1"/>
</dbReference>
<dbReference type="Pfam" id="PF00201">
    <property type="entry name" value="UDPGT"/>
    <property type="match status" value="1"/>
</dbReference>
<dbReference type="GO" id="GO:0008194">
    <property type="term" value="F:UDP-glycosyltransferase activity"/>
    <property type="evidence" value="ECO:0007669"/>
    <property type="project" value="InterPro"/>
</dbReference>
<reference evidence="6" key="2">
    <citation type="submission" date="2022-10" db="EMBL/GenBank/DDBJ databases">
        <authorList>
            <consortium name="ENA_rothamsted_submissions"/>
            <consortium name="culmorum"/>
            <person name="King R."/>
        </authorList>
    </citation>
    <scope>NUCLEOTIDE SEQUENCE</scope>
</reference>
<evidence type="ECO:0000256" key="5">
    <source>
        <dbReference type="SAM" id="SignalP"/>
    </source>
</evidence>
<keyword evidence="3" id="KW-0808">Transferase</keyword>
<dbReference type="Proteomes" id="UP001153714">
    <property type="component" value="Chromosome 4"/>
</dbReference>
<reference evidence="6" key="1">
    <citation type="submission" date="2021-12" db="EMBL/GenBank/DDBJ databases">
        <authorList>
            <person name="King R."/>
        </authorList>
    </citation>
    <scope>NUCLEOTIDE SEQUENCE</scope>
</reference>
<dbReference type="Gene3D" id="3.40.50.2000">
    <property type="entry name" value="Glycogen Phosphorylase B"/>
    <property type="match status" value="2"/>
</dbReference>
<evidence type="ECO:0000256" key="4">
    <source>
        <dbReference type="SAM" id="Phobius"/>
    </source>
</evidence>
<keyword evidence="5" id="KW-0732">Signal</keyword>
<dbReference type="InterPro" id="IPR050271">
    <property type="entry name" value="UDP-glycosyltransferase"/>
</dbReference>
<keyword evidence="4" id="KW-0472">Membrane</keyword>
<dbReference type="CDD" id="cd03784">
    <property type="entry name" value="GT1_Gtf-like"/>
    <property type="match status" value="1"/>
</dbReference>
<evidence type="ECO:0000313" key="7">
    <source>
        <dbReference type="Proteomes" id="UP001153714"/>
    </source>
</evidence>
<sequence length="517" mass="59619">MAQIFYVILLLVVVVVTNEAARILAVYPLPYYSHQIVFRPLTLELVRRGHEVVVLTTDPIYRKSEAPANLTEVDLHDISYDVWRKATKATSIILGNNNNIVPHLRFIYKTMAKVIEKQLQQEEIQTILSGKNKFDLLIHESFCSPILILSHVLQVPVIQISTLGTIPDIPSIVGVPSHPFLYPYPIQQKVYNLSILDKFKQFYINYHFRKIALDTETDFDMIVKNIIGAKIPKLSELKKNVELVFLNVHSIWDLNRPVPPNIIYLGGLHQQPEQILPEHLKSYLDSSTHGVIYVSFGSNIDPTLLPAHKIQTLINVFSKLPYDVLWKWNKDELPGRNDNIRISKWLPQADLLRHPKIKMFITQGGLHSTDEAITAGVPLIGIPMVTDQWYNVEQYVHHGFGVRVDIETIDEENFENAINEILNNDSYRQNILRMKRIFNDQPQTPLERAVWWTEYVIRHGGAKHLRSPAANVSWTEYLELELIFYLLTTFLLIMGSLIFTVYRLIVVKKIQGKLKSE</sequence>
<keyword evidence="4" id="KW-1133">Transmembrane helix</keyword>
<protein>
    <recommendedName>
        <fullName evidence="8">Glucuronosyltransferase</fullName>
    </recommendedName>
</protein>
<evidence type="ECO:0000256" key="3">
    <source>
        <dbReference type="ARBA" id="ARBA00022679"/>
    </source>
</evidence>
<evidence type="ECO:0000256" key="1">
    <source>
        <dbReference type="ARBA" id="ARBA00009995"/>
    </source>
</evidence>
<evidence type="ECO:0000313" key="6">
    <source>
        <dbReference type="EMBL" id="CAG9792438.1"/>
    </source>
</evidence>
<dbReference type="FunFam" id="3.40.50.2000:FF:000050">
    <property type="entry name" value="UDP-glucuronosyltransferase"/>
    <property type="match status" value="1"/>
</dbReference>
<feature type="transmembrane region" description="Helical" evidence="4">
    <location>
        <begin position="482"/>
        <end position="505"/>
    </location>
</feature>
<name>A0A9N9RA40_9NEOP</name>
<dbReference type="PANTHER" id="PTHR48043">
    <property type="entry name" value="EG:EG0003.4 PROTEIN-RELATED"/>
    <property type="match status" value="1"/>
</dbReference>
<dbReference type="OrthoDB" id="5835829at2759"/>
<feature type="signal peptide" evidence="5">
    <location>
        <begin position="1"/>
        <end position="20"/>
    </location>
</feature>
<dbReference type="PANTHER" id="PTHR48043:SF159">
    <property type="entry name" value="EG:EG0003.4 PROTEIN-RELATED"/>
    <property type="match status" value="1"/>
</dbReference>
<evidence type="ECO:0000256" key="2">
    <source>
        <dbReference type="ARBA" id="ARBA00022676"/>
    </source>
</evidence>
<gene>
    <name evidence="6" type="ORF">DIATSA_LOCUS9967</name>
</gene>
<proteinExistence type="inferred from homology"/>
<keyword evidence="2" id="KW-0328">Glycosyltransferase</keyword>
<feature type="chain" id="PRO_5040412428" description="Glucuronosyltransferase" evidence="5">
    <location>
        <begin position="21"/>
        <end position="517"/>
    </location>
</feature>
<evidence type="ECO:0008006" key="8">
    <source>
        <dbReference type="Google" id="ProtNLM"/>
    </source>
</evidence>
<accession>A0A9N9RA40</accession>
<keyword evidence="7" id="KW-1185">Reference proteome</keyword>